<dbReference type="PANTHER" id="PTHR33446">
    <property type="entry name" value="PROTEIN TONB-RELATED"/>
    <property type="match status" value="1"/>
</dbReference>
<feature type="compositionally biased region" description="Basic and acidic residues" evidence="10">
    <location>
        <begin position="161"/>
        <end position="180"/>
    </location>
</feature>
<dbReference type="Pfam" id="PF13715">
    <property type="entry name" value="CarbopepD_reg_2"/>
    <property type="match status" value="1"/>
</dbReference>
<dbReference type="SUPFAM" id="SSF74653">
    <property type="entry name" value="TolA/TonB C-terminal domain"/>
    <property type="match status" value="1"/>
</dbReference>
<evidence type="ECO:0000256" key="6">
    <source>
        <dbReference type="ARBA" id="ARBA00022692"/>
    </source>
</evidence>
<dbReference type="Gene3D" id="3.30.1150.10">
    <property type="match status" value="1"/>
</dbReference>
<evidence type="ECO:0000256" key="5">
    <source>
        <dbReference type="ARBA" id="ARBA00022519"/>
    </source>
</evidence>
<evidence type="ECO:0000256" key="9">
    <source>
        <dbReference type="ARBA" id="ARBA00023136"/>
    </source>
</evidence>
<dbReference type="InterPro" id="IPR006260">
    <property type="entry name" value="TonB/TolA_C"/>
</dbReference>
<dbReference type="InterPro" id="IPR051045">
    <property type="entry name" value="TonB-dependent_transducer"/>
</dbReference>
<evidence type="ECO:0000313" key="13">
    <source>
        <dbReference type="EMBL" id="GGC49879.1"/>
    </source>
</evidence>
<comment type="caution">
    <text evidence="13">The sequence shown here is derived from an EMBL/GenBank/DDBJ whole genome shotgun (WGS) entry which is preliminary data.</text>
</comment>
<keyword evidence="14" id="KW-1185">Reference proteome</keyword>
<evidence type="ECO:0000256" key="8">
    <source>
        <dbReference type="ARBA" id="ARBA00022989"/>
    </source>
</evidence>
<dbReference type="Pfam" id="PF03544">
    <property type="entry name" value="TonB_C"/>
    <property type="match status" value="1"/>
</dbReference>
<keyword evidence="4" id="KW-1003">Cell membrane</keyword>
<evidence type="ECO:0000256" key="11">
    <source>
        <dbReference type="SAM" id="Phobius"/>
    </source>
</evidence>
<comment type="similarity">
    <text evidence="2">Belongs to the TonB family.</text>
</comment>
<keyword evidence="8 11" id="KW-1133">Transmembrane helix</keyword>
<accession>A0ABQ1N6K9</accession>
<protein>
    <recommendedName>
        <fullName evidence="12">TonB C-terminal domain-containing protein</fullName>
    </recommendedName>
</protein>
<evidence type="ECO:0000259" key="12">
    <source>
        <dbReference type="PROSITE" id="PS52015"/>
    </source>
</evidence>
<keyword evidence="3" id="KW-0813">Transport</keyword>
<keyword evidence="6 11" id="KW-0812">Transmembrane</keyword>
<evidence type="ECO:0000256" key="1">
    <source>
        <dbReference type="ARBA" id="ARBA00004383"/>
    </source>
</evidence>
<evidence type="ECO:0000256" key="10">
    <source>
        <dbReference type="SAM" id="MobiDB-lite"/>
    </source>
</evidence>
<dbReference type="Gene3D" id="2.60.40.1120">
    <property type="entry name" value="Carboxypeptidase-like, regulatory domain"/>
    <property type="match status" value="1"/>
</dbReference>
<sequence length="446" mass="49512">MNKNKNHIEPLKELNPELMKAYVAGSLSAEEQHQVEKFLLDNPFEAEAMEGYLEQTSSLNDLALLNKRLKERIEKTEEDLKIVPIWRKVLPYAAVFSLLIMATIIGTVLISQQEEIKPISLQNNDRLLDEDESLKPPAPTIAEAKEEIKEEEPLVSNNDTTNEKNKVAEQDKPEMETLATKEPENSLLAQDAPKELILKENISEQLQGKVAGVATDKETRNEDEIISPDQPVPAEIITSSLKARSKKAISDGTIVIKGKVLDAETGEGLPGVNIFVKNKSIGVNSDLEGNFEITAGPEDILVATFIGMEKEEIAVGGKSEIEIELYSDVAQLSEVVVTGYSTQKQTDDTYQAASPVGGFSSFNDYIEENLQYPKEAKENKMEGKVVLKVFISSTGSIKNIEVTKSLGEEFDKEAIRLIEEGPKWLPAKRGEQSVESTKRIRIKFKL</sequence>
<proteinExistence type="inferred from homology"/>
<dbReference type="Proteomes" id="UP000636010">
    <property type="component" value="Unassembled WGS sequence"/>
</dbReference>
<dbReference type="SUPFAM" id="SSF49464">
    <property type="entry name" value="Carboxypeptidase regulatory domain-like"/>
    <property type="match status" value="1"/>
</dbReference>
<feature type="transmembrane region" description="Helical" evidence="11">
    <location>
        <begin position="89"/>
        <end position="110"/>
    </location>
</feature>
<keyword evidence="7" id="KW-0653">Protein transport</keyword>
<dbReference type="EMBL" id="BMEC01000014">
    <property type="protein sequence ID" value="GGC49879.1"/>
    <property type="molecule type" value="Genomic_DNA"/>
</dbReference>
<evidence type="ECO:0000256" key="3">
    <source>
        <dbReference type="ARBA" id="ARBA00022448"/>
    </source>
</evidence>
<dbReference type="PROSITE" id="PS52015">
    <property type="entry name" value="TONB_CTD"/>
    <property type="match status" value="1"/>
</dbReference>
<evidence type="ECO:0000256" key="2">
    <source>
        <dbReference type="ARBA" id="ARBA00006555"/>
    </source>
</evidence>
<evidence type="ECO:0000256" key="7">
    <source>
        <dbReference type="ARBA" id="ARBA00022927"/>
    </source>
</evidence>
<feature type="domain" description="TonB C-terminal" evidence="12">
    <location>
        <begin position="357"/>
        <end position="446"/>
    </location>
</feature>
<dbReference type="PANTHER" id="PTHR33446:SF2">
    <property type="entry name" value="PROTEIN TONB"/>
    <property type="match status" value="1"/>
</dbReference>
<organism evidence="13 14">
    <name type="scientific">Marivirga lumbricoides</name>
    <dbReference type="NCBI Taxonomy" id="1046115"/>
    <lineage>
        <taxon>Bacteria</taxon>
        <taxon>Pseudomonadati</taxon>
        <taxon>Bacteroidota</taxon>
        <taxon>Cytophagia</taxon>
        <taxon>Cytophagales</taxon>
        <taxon>Marivirgaceae</taxon>
        <taxon>Marivirga</taxon>
    </lineage>
</organism>
<feature type="region of interest" description="Disordered" evidence="10">
    <location>
        <begin position="145"/>
        <end position="180"/>
    </location>
</feature>
<name>A0ABQ1N6K9_9BACT</name>
<dbReference type="InterPro" id="IPR037682">
    <property type="entry name" value="TonB_C"/>
</dbReference>
<dbReference type="InterPro" id="IPR008969">
    <property type="entry name" value="CarboxyPept-like_regulatory"/>
</dbReference>
<dbReference type="NCBIfam" id="TIGR01352">
    <property type="entry name" value="tonB_Cterm"/>
    <property type="match status" value="1"/>
</dbReference>
<evidence type="ECO:0000313" key="14">
    <source>
        <dbReference type="Proteomes" id="UP000636010"/>
    </source>
</evidence>
<keyword evidence="9 11" id="KW-0472">Membrane</keyword>
<comment type="subcellular location">
    <subcellularLocation>
        <location evidence="1">Cell inner membrane</location>
        <topology evidence="1">Single-pass membrane protein</topology>
        <orientation evidence="1">Periplasmic side</orientation>
    </subcellularLocation>
</comment>
<reference evidence="14" key="1">
    <citation type="journal article" date="2019" name="Int. J. Syst. Evol. Microbiol.">
        <title>The Global Catalogue of Microorganisms (GCM) 10K type strain sequencing project: providing services to taxonomists for standard genome sequencing and annotation.</title>
        <authorList>
            <consortium name="The Broad Institute Genomics Platform"/>
            <consortium name="The Broad Institute Genome Sequencing Center for Infectious Disease"/>
            <person name="Wu L."/>
            <person name="Ma J."/>
        </authorList>
    </citation>
    <scope>NUCLEOTIDE SEQUENCE [LARGE SCALE GENOMIC DNA]</scope>
    <source>
        <strain evidence="14">CGMCC 1.10832</strain>
    </source>
</reference>
<gene>
    <name evidence="13" type="ORF">GCM10011506_39350</name>
</gene>
<evidence type="ECO:0000256" key="4">
    <source>
        <dbReference type="ARBA" id="ARBA00022475"/>
    </source>
</evidence>
<keyword evidence="5" id="KW-0997">Cell inner membrane</keyword>